<protein>
    <submittedName>
        <fullName evidence="5">Rhodanese-like protein</fullName>
    </submittedName>
</protein>
<keyword evidence="1" id="KW-0677">Repeat</keyword>
<dbReference type="Gene3D" id="3.40.250.10">
    <property type="entry name" value="Rhodanese-like domain"/>
    <property type="match status" value="1"/>
</dbReference>
<dbReference type="Pfam" id="PF00581">
    <property type="entry name" value="Rhodanese"/>
    <property type="match status" value="1"/>
</dbReference>
<accession>A0A060UNN9</accession>
<dbReference type="SUPFAM" id="SSF48403">
    <property type="entry name" value="Ankyrin repeat"/>
    <property type="match status" value="1"/>
</dbReference>
<organism evidence="5">
    <name type="scientific">Acidithiobacillus ferrivorans</name>
    <dbReference type="NCBI Taxonomy" id="160808"/>
    <lineage>
        <taxon>Bacteria</taxon>
        <taxon>Pseudomonadati</taxon>
        <taxon>Pseudomonadota</taxon>
        <taxon>Acidithiobacillia</taxon>
        <taxon>Acidithiobacillales</taxon>
        <taxon>Acidithiobacillaceae</taxon>
        <taxon>Acidithiobacillus</taxon>
    </lineage>
</organism>
<dbReference type="SMART" id="SM00248">
    <property type="entry name" value="ANK"/>
    <property type="match status" value="4"/>
</dbReference>
<evidence type="ECO:0000313" key="6">
    <source>
        <dbReference type="EMBL" id="SMH64290.1"/>
    </source>
</evidence>
<dbReference type="Gene3D" id="1.25.40.20">
    <property type="entry name" value="Ankyrin repeat-containing domain"/>
    <property type="match status" value="1"/>
</dbReference>
<gene>
    <name evidence="6" type="ORF">AFERRI_10323</name>
    <name evidence="5" type="ORF">AFERRI_400043</name>
</gene>
<evidence type="ECO:0000313" key="5">
    <source>
        <dbReference type="EMBL" id="CDQ10262.1"/>
    </source>
</evidence>
<name>A0A060UNN9_9PROT</name>
<dbReference type="Pfam" id="PF12796">
    <property type="entry name" value="Ank_2"/>
    <property type="match status" value="1"/>
</dbReference>
<dbReference type="PANTHER" id="PTHR24171">
    <property type="entry name" value="ANKYRIN REPEAT DOMAIN-CONTAINING PROTEIN 39-RELATED"/>
    <property type="match status" value="1"/>
</dbReference>
<proteinExistence type="predicted"/>
<evidence type="ECO:0000313" key="7">
    <source>
        <dbReference type="Proteomes" id="UP000193925"/>
    </source>
</evidence>
<keyword evidence="2 3" id="KW-0040">ANK repeat</keyword>
<dbReference type="SMART" id="SM00450">
    <property type="entry name" value="RHOD"/>
    <property type="match status" value="1"/>
</dbReference>
<evidence type="ECO:0000259" key="4">
    <source>
        <dbReference type="PROSITE" id="PS50206"/>
    </source>
</evidence>
<sequence>MNTRSFQRIDVHKAHELLYKQDTVLLDCRHPSDFQAGHIVGASLLGDYNADDYVLNVAKDRPVLIYCYHGNASQMRAQFFADFGFAEVYSLDGGYEAWRQVHAPANRQLTEALQCWLTAQGFPAADIHARTRDGVTPLMRAAGEGDPERVAELLAASADPHQRNNDGNQALWFACVSENLDTLDLLVAVGAHLNHQNDNGATCLMYAASAGKTAVVERLLAFGADRSLLSLDDFTALDMVANLECLNMLRETPRRIKAAT</sequence>
<dbReference type="Pfam" id="PF00023">
    <property type="entry name" value="Ank"/>
    <property type="match status" value="1"/>
</dbReference>
<dbReference type="CDD" id="cd01444">
    <property type="entry name" value="GlpE_ST"/>
    <property type="match status" value="1"/>
</dbReference>
<dbReference type="InterPro" id="IPR023695">
    <property type="entry name" value="Thiosulf_sulfurTrfase"/>
</dbReference>
<dbReference type="InterPro" id="IPR036770">
    <property type="entry name" value="Ankyrin_rpt-contain_sf"/>
</dbReference>
<dbReference type="SUPFAM" id="SSF52821">
    <property type="entry name" value="Rhodanese/Cell cycle control phosphatase"/>
    <property type="match status" value="1"/>
</dbReference>
<evidence type="ECO:0000256" key="3">
    <source>
        <dbReference type="PROSITE-ProRule" id="PRU00023"/>
    </source>
</evidence>
<dbReference type="PROSITE" id="PS50297">
    <property type="entry name" value="ANK_REP_REGION"/>
    <property type="match status" value="2"/>
</dbReference>
<dbReference type="EMBL" id="LT841305">
    <property type="protein sequence ID" value="SMH64290.1"/>
    <property type="molecule type" value="Genomic_DNA"/>
</dbReference>
<feature type="repeat" description="ANK" evidence="3">
    <location>
        <begin position="166"/>
        <end position="198"/>
    </location>
</feature>
<dbReference type="Proteomes" id="UP000193925">
    <property type="component" value="Chromosome AFERRI"/>
</dbReference>
<evidence type="ECO:0000256" key="1">
    <source>
        <dbReference type="ARBA" id="ARBA00022737"/>
    </source>
</evidence>
<dbReference type="InterPro" id="IPR001763">
    <property type="entry name" value="Rhodanese-like_dom"/>
</dbReference>
<feature type="repeat" description="ANK" evidence="3">
    <location>
        <begin position="199"/>
        <end position="231"/>
    </location>
</feature>
<dbReference type="EMBL" id="CCCS020000035">
    <property type="protein sequence ID" value="CDQ10262.1"/>
    <property type="molecule type" value="Genomic_DNA"/>
</dbReference>
<dbReference type="InterPro" id="IPR002110">
    <property type="entry name" value="Ankyrin_rpt"/>
</dbReference>
<dbReference type="GO" id="GO:0005737">
    <property type="term" value="C:cytoplasm"/>
    <property type="evidence" value="ECO:0007669"/>
    <property type="project" value="InterPro"/>
</dbReference>
<dbReference type="PROSITE" id="PS50206">
    <property type="entry name" value="RHODANESE_3"/>
    <property type="match status" value="1"/>
</dbReference>
<feature type="repeat" description="ANK" evidence="3">
    <location>
        <begin position="133"/>
        <end position="165"/>
    </location>
</feature>
<feature type="domain" description="Rhodanese" evidence="4">
    <location>
        <begin position="19"/>
        <end position="107"/>
    </location>
</feature>
<reference evidence="5" key="1">
    <citation type="submission" date="2014-03" db="EMBL/GenBank/DDBJ databases">
        <authorList>
            <person name="Genoscope - CEA"/>
        </authorList>
    </citation>
    <scope>NUCLEOTIDE SEQUENCE [LARGE SCALE GENOMIC DNA]</scope>
    <source>
        <strain evidence="5">CF27</strain>
    </source>
</reference>
<reference evidence="5" key="2">
    <citation type="submission" date="2014-07" db="EMBL/GenBank/DDBJ databases">
        <title>Initial genome analysis of the psychrotolerant acidophile Acidithiobacillus ferrivorans CF27: insights into iron and sulfur oxidation pathways and into biofilm formation.</title>
        <authorList>
            <person name="Talla E."/>
            <person name="Hedrich S."/>
            <person name="Mangenot S."/>
            <person name="Ji B."/>
            <person name="Johnson D.B."/>
            <person name="Barbe V."/>
            <person name="Bonnefoy V."/>
        </authorList>
    </citation>
    <scope>NUCLEOTIDE SEQUENCE [LARGE SCALE GENOMIC DNA]</scope>
    <source>
        <strain evidence="5">CF27</strain>
    </source>
</reference>
<reference evidence="6 7" key="3">
    <citation type="submission" date="2017-03" db="EMBL/GenBank/DDBJ databases">
        <authorList>
            <person name="Regsiter A."/>
            <person name="William W."/>
        </authorList>
    </citation>
    <scope>NUCLEOTIDE SEQUENCE [LARGE SCALE GENOMIC DNA]</scope>
    <source>
        <strain evidence="6">PRJEB5721</strain>
    </source>
</reference>
<dbReference type="InterPro" id="IPR036873">
    <property type="entry name" value="Rhodanese-like_dom_sf"/>
</dbReference>
<dbReference type="RefSeq" id="WP_035192703.1">
    <property type="nucleotide sequence ID" value="NZ_CCCS020000035.1"/>
</dbReference>
<keyword evidence="7" id="KW-1185">Reference proteome</keyword>
<evidence type="ECO:0000256" key="2">
    <source>
        <dbReference type="ARBA" id="ARBA00023043"/>
    </source>
</evidence>
<dbReference type="PROSITE" id="PS50088">
    <property type="entry name" value="ANK_REPEAT"/>
    <property type="match status" value="3"/>
</dbReference>
<dbReference type="GO" id="GO:0004792">
    <property type="term" value="F:thiosulfate-cyanide sulfurtransferase activity"/>
    <property type="evidence" value="ECO:0007669"/>
    <property type="project" value="InterPro"/>
</dbReference>
<dbReference type="AlphaFoldDB" id="A0A060UNN9"/>